<dbReference type="Pfam" id="PF08268">
    <property type="entry name" value="FBA_3"/>
    <property type="match status" value="1"/>
</dbReference>
<dbReference type="InterPro" id="IPR036047">
    <property type="entry name" value="F-box-like_dom_sf"/>
</dbReference>
<proteinExistence type="predicted"/>
<dbReference type="AlphaFoldDB" id="A0A9D4Y0R1"/>
<reference evidence="2 3" key="1">
    <citation type="journal article" date="2022" name="Nat. Genet.">
        <title>Improved pea reference genome and pan-genome highlight genomic features and evolutionary characteristics.</title>
        <authorList>
            <person name="Yang T."/>
            <person name="Liu R."/>
            <person name="Luo Y."/>
            <person name="Hu S."/>
            <person name="Wang D."/>
            <person name="Wang C."/>
            <person name="Pandey M.K."/>
            <person name="Ge S."/>
            <person name="Xu Q."/>
            <person name="Li N."/>
            <person name="Li G."/>
            <person name="Huang Y."/>
            <person name="Saxena R.K."/>
            <person name="Ji Y."/>
            <person name="Li M."/>
            <person name="Yan X."/>
            <person name="He Y."/>
            <person name="Liu Y."/>
            <person name="Wang X."/>
            <person name="Xiang C."/>
            <person name="Varshney R.K."/>
            <person name="Ding H."/>
            <person name="Gao S."/>
            <person name="Zong X."/>
        </authorList>
    </citation>
    <scope>NUCLEOTIDE SEQUENCE [LARGE SCALE GENOMIC DNA]</scope>
    <source>
        <strain evidence="2 3">cv. Zhongwan 6</strain>
    </source>
</reference>
<dbReference type="InterPro" id="IPR050796">
    <property type="entry name" value="SCF_F-box_component"/>
</dbReference>
<accession>A0A9D4Y0R1</accession>
<evidence type="ECO:0000259" key="1">
    <source>
        <dbReference type="SMART" id="SM00256"/>
    </source>
</evidence>
<dbReference type="InterPro" id="IPR001810">
    <property type="entry name" value="F-box_dom"/>
</dbReference>
<dbReference type="InterPro" id="IPR017451">
    <property type="entry name" value="F-box-assoc_interact_dom"/>
</dbReference>
<dbReference type="Gramene" id="Psat03G0459600-T1">
    <property type="protein sequence ID" value="KAI5430077.1"/>
    <property type="gene ID" value="KIW84_034596"/>
</dbReference>
<dbReference type="EMBL" id="JAMSHJ010000003">
    <property type="protein sequence ID" value="KAI5430077.1"/>
    <property type="molecule type" value="Genomic_DNA"/>
</dbReference>
<protein>
    <recommendedName>
        <fullName evidence="1">F-box domain-containing protein</fullName>
    </recommendedName>
</protein>
<comment type="caution">
    <text evidence="2">The sequence shown here is derived from an EMBL/GenBank/DDBJ whole genome shotgun (WGS) entry which is preliminary data.</text>
</comment>
<dbReference type="PANTHER" id="PTHR31672:SF13">
    <property type="entry name" value="F-BOX PROTEIN CPR30-LIKE"/>
    <property type="match status" value="1"/>
</dbReference>
<organism evidence="2 3">
    <name type="scientific">Pisum sativum</name>
    <name type="common">Garden pea</name>
    <name type="synonym">Lathyrus oleraceus</name>
    <dbReference type="NCBI Taxonomy" id="3888"/>
    <lineage>
        <taxon>Eukaryota</taxon>
        <taxon>Viridiplantae</taxon>
        <taxon>Streptophyta</taxon>
        <taxon>Embryophyta</taxon>
        <taxon>Tracheophyta</taxon>
        <taxon>Spermatophyta</taxon>
        <taxon>Magnoliopsida</taxon>
        <taxon>eudicotyledons</taxon>
        <taxon>Gunneridae</taxon>
        <taxon>Pentapetalae</taxon>
        <taxon>rosids</taxon>
        <taxon>fabids</taxon>
        <taxon>Fabales</taxon>
        <taxon>Fabaceae</taxon>
        <taxon>Papilionoideae</taxon>
        <taxon>50 kb inversion clade</taxon>
        <taxon>NPAAA clade</taxon>
        <taxon>Hologalegina</taxon>
        <taxon>IRL clade</taxon>
        <taxon>Fabeae</taxon>
        <taxon>Lathyrus</taxon>
    </lineage>
</organism>
<name>A0A9D4Y0R1_PEA</name>
<dbReference type="NCBIfam" id="TIGR01640">
    <property type="entry name" value="F_box_assoc_1"/>
    <property type="match status" value="1"/>
</dbReference>
<dbReference type="Gramene" id="Psat3g146120.1">
    <property type="protein sequence ID" value="Psat3g146120.1.cds"/>
    <property type="gene ID" value="Psat3g146120"/>
</dbReference>
<gene>
    <name evidence="2" type="ORF">KIW84_034596</name>
</gene>
<dbReference type="SUPFAM" id="SSF81383">
    <property type="entry name" value="F-box domain"/>
    <property type="match status" value="1"/>
</dbReference>
<keyword evidence="3" id="KW-1185">Reference proteome</keyword>
<dbReference type="PANTHER" id="PTHR31672">
    <property type="entry name" value="BNACNNG10540D PROTEIN"/>
    <property type="match status" value="1"/>
</dbReference>
<evidence type="ECO:0000313" key="2">
    <source>
        <dbReference type="EMBL" id="KAI5430077.1"/>
    </source>
</evidence>
<evidence type="ECO:0000313" key="3">
    <source>
        <dbReference type="Proteomes" id="UP001058974"/>
    </source>
</evidence>
<dbReference type="SMART" id="SM00256">
    <property type="entry name" value="FBOX"/>
    <property type="match status" value="1"/>
</dbReference>
<dbReference type="Gramene" id="PSAT_LOCUS11912_t1">
    <property type="protein sequence ID" value="CAL5191996.1"/>
    <property type="gene ID" value="PSAT_LOCUS11912"/>
</dbReference>
<dbReference type="Proteomes" id="UP001058974">
    <property type="component" value="Chromosome 3"/>
</dbReference>
<dbReference type="OrthoDB" id="1432085at2759"/>
<feature type="domain" description="F-box" evidence="1">
    <location>
        <begin position="13"/>
        <end position="53"/>
    </location>
</feature>
<dbReference type="CDD" id="cd22157">
    <property type="entry name" value="F-box_AtFBW1-like"/>
    <property type="match status" value="1"/>
</dbReference>
<dbReference type="Gene3D" id="1.20.1280.50">
    <property type="match status" value="1"/>
</dbReference>
<dbReference type="Pfam" id="PF00646">
    <property type="entry name" value="F-box"/>
    <property type="match status" value="1"/>
</dbReference>
<dbReference type="InterPro" id="IPR013187">
    <property type="entry name" value="F-box-assoc_dom_typ3"/>
</dbReference>
<sequence>MHISDEDDVSWILTPDLITEILSWLPVKILGRFRCVCKYWKLLIFEPTFAKLHHQRSPKHTHTLLTLFGVVNDSETWVVAPHSVRRLLEHPSSPIKEEECWRFKDETYYAIGCVNGLVCLIDYESQEDGKRKICIRFWNPTLRLRSQKSPILYETPSDLCVHLGFGYDDSGDIYKVVTVFWDHTEEKWEVRVHCMGDNCWRKILTYPDCSTLLGTLVGSFLNGSVNWLALTNLNCPDYELEDVIMDQLVIFSFDLRNETYEFMSLPDGFGEKPPDEPALDVLRDCLCLSYDHMKTHFVLWEMREFGVHESWTKIVNVSYVQLHFFDLMSEWLLFPVSLSGDLLLLAIKETCDGVILCNPIDGKVQHIELPNCKIMYAEEHMQSLVLPRPLPH</sequence>